<evidence type="ECO:0000259" key="2">
    <source>
        <dbReference type="Pfam" id="PF13399"/>
    </source>
</evidence>
<dbReference type="Proteomes" id="UP000229554">
    <property type="component" value="Unassembled WGS sequence"/>
</dbReference>
<dbReference type="EMBL" id="PFED01000093">
    <property type="protein sequence ID" value="PJE62951.1"/>
    <property type="molecule type" value="Genomic_DNA"/>
</dbReference>
<comment type="caution">
    <text evidence="3">The sequence shown here is derived from an EMBL/GenBank/DDBJ whole genome shotgun (WGS) entry which is preliminary data.</text>
</comment>
<evidence type="ECO:0000313" key="4">
    <source>
        <dbReference type="Proteomes" id="UP000229554"/>
    </source>
</evidence>
<sequence>MVIISLLHNRLQIVSSTSSLLGKKQELHASVNIPMDKAESFDIDIWALYLKKLLEESGLPKTRKLDAHVILAERFFDFARLDIPLDVAPEIIDDYIEKQLHTLFTNFSPTDSHRHFLSTVRGKTTANVYVLTGQNKQTISTLLDFFDIHIRAFYPESLLLFETFNHTLNTTKRERVFFLEYEPQTSTGLYFDAYGLVENNVQIINSTDIEKELKALNKSEDKPTRLILSGTKSLDIRQDSFTKTIGIWTNPLHRILTASPLLPIAQQHLLNEGLVTYSREIVLLSHIEKNTSSLINIILTQTVQKPKHVRMASGIRTKKILTITVLLALSAGVSFLVLRTALAHPMTLSMPTIKMPVLFSKNPTATPTLQPTTAPKASPTSSITAKNIPIILENGEGSPGLANTYKIRLEEKGYTITRLDNADNYGYAKSVIKANSKAVFDRVAKDLSSYLSDKPIYEKITASTTTIILGADSK</sequence>
<evidence type="ECO:0000256" key="1">
    <source>
        <dbReference type="SAM" id="Phobius"/>
    </source>
</evidence>
<protein>
    <recommendedName>
        <fullName evidence="2">LytR/CpsA/Psr regulator C-terminal domain-containing protein</fullName>
    </recommendedName>
</protein>
<dbReference type="AlphaFoldDB" id="A0A2M8KSS3"/>
<name>A0A2M8KSS3_9BACT</name>
<dbReference type="InterPro" id="IPR027381">
    <property type="entry name" value="LytR/CpsA/Psr_C"/>
</dbReference>
<feature type="transmembrane region" description="Helical" evidence="1">
    <location>
        <begin position="320"/>
        <end position="342"/>
    </location>
</feature>
<keyword evidence="1" id="KW-0812">Transmembrane</keyword>
<dbReference type="Gene3D" id="3.30.70.2390">
    <property type="match status" value="1"/>
</dbReference>
<organism evidence="3 4">
    <name type="scientific">Candidatus Roizmanbacteria bacterium CG10_big_fil_rev_8_21_14_0_10_39_6</name>
    <dbReference type="NCBI Taxonomy" id="1974853"/>
    <lineage>
        <taxon>Bacteria</taxon>
        <taxon>Candidatus Roizmaniibacteriota</taxon>
    </lineage>
</organism>
<proteinExistence type="predicted"/>
<dbReference type="Pfam" id="PF13399">
    <property type="entry name" value="LytR_C"/>
    <property type="match status" value="1"/>
</dbReference>
<feature type="domain" description="LytR/CpsA/Psr regulator C-terminal" evidence="2">
    <location>
        <begin position="389"/>
        <end position="472"/>
    </location>
</feature>
<keyword evidence="1" id="KW-1133">Transmembrane helix</keyword>
<reference evidence="4" key="1">
    <citation type="submission" date="2017-09" db="EMBL/GenBank/DDBJ databases">
        <title>Depth-based differentiation of microbial function through sediment-hosted aquifers and enrichment of novel symbionts in the deep terrestrial subsurface.</title>
        <authorList>
            <person name="Probst A.J."/>
            <person name="Ladd B."/>
            <person name="Jarett J.K."/>
            <person name="Geller-Mcgrath D.E."/>
            <person name="Sieber C.M.K."/>
            <person name="Emerson J.B."/>
            <person name="Anantharaman K."/>
            <person name="Thomas B.C."/>
            <person name="Malmstrom R."/>
            <person name="Stieglmeier M."/>
            <person name="Klingl A."/>
            <person name="Woyke T."/>
            <person name="Ryan C.M."/>
            <person name="Banfield J.F."/>
        </authorList>
    </citation>
    <scope>NUCLEOTIDE SEQUENCE [LARGE SCALE GENOMIC DNA]</scope>
</reference>
<keyword evidence="1" id="KW-0472">Membrane</keyword>
<evidence type="ECO:0000313" key="3">
    <source>
        <dbReference type="EMBL" id="PJE62951.1"/>
    </source>
</evidence>
<accession>A0A2M8KSS3</accession>
<gene>
    <name evidence="3" type="ORF">COU88_02205</name>
</gene>